<sequence>MKWRNSKERELLASGGSRDQTLPTKNNPNPDLSDARCDRPASISPPASPTDLTSTGLQSIQQQKSSSAHPLPGLQQQTHSMQLLPQLTRVDPSKFSPEANTDIKKDPSQGIFKAELDESRHRRLFGSLYESERDSGAFDFDQGPPDSHDNGKMYYDDYDSNSDSDEEISVT</sequence>
<dbReference type="InterPro" id="IPR051662">
    <property type="entry name" value="H2.0_Homeobox_NeuralPatt"/>
</dbReference>
<proteinExistence type="predicted"/>
<dbReference type="EMBL" id="LR899010">
    <property type="protein sequence ID" value="CAD7081821.1"/>
    <property type="molecule type" value="Genomic_DNA"/>
</dbReference>
<evidence type="ECO:0000313" key="3">
    <source>
        <dbReference type="Proteomes" id="UP000594454"/>
    </source>
</evidence>
<feature type="compositionally biased region" description="Polar residues" evidence="1">
    <location>
        <begin position="50"/>
        <end position="85"/>
    </location>
</feature>
<organism evidence="2 3">
    <name type="scientific">Hermetia illucens</name>
    <name type="common">Black soldier fly</name>
    <dbReference type="NCBI Taxonomy" id="343691"/>
    <lineage>
        <taxon>Eukaryota</taxon>
        <taxon>Metazoa</taxon>
        <taxon>Ecdysozoa</taxon>
        <taxon>Arthropoda</taxon>
        <taxon>Hexapoda</taxon>
        <taxon>Insecta</taxon>
        <taxon>Pterygota</taxon>
        <taxon>Neoptera</taxon>
        <taxon>Endopterygota</taxon>
        <taxon>Diptera</taxon>
        <taxon>Brachycera</taxon>
        <taxon>Stratiomyomorpha</taxon>
        <taxon>Stratiomyidae</taxon>
        <taxon>Hermetiinae</taxon>
        <taxon>Hermetia</taxon>
    </lineage>
</organism>
<keyword evidence="3" id="KW-1185">Reference proteome</keyword>
<dbReference type="GO" id="GO:0006357">
    <property type="term" value="P:regulation of transcription by RNA polymerase II"/>
    <property type="evidence" value="ECO:0007669"/>
    <property type="project" value="TreeGrafter"/>
</dbReference>
<accession>A0A7R8UJ68</accession>
<feature type="compositionally biased region" description="Acidic residues" evidence="1">
    <location>
        <begin position="156"/>
        <end position="171"/>
    </location>
</feature>
<feature type="compositionally biased region" description="Basic and acidic residues" evidence="1">
    <location>
        <begin position="146"/>
        <end position="155"/>
    </location>
</feature>
<dbReference type="OrthoDB" id="6159439at2759"/>
<feature type="compositionally biased region" description="Basic and acidic residues" evidence="1">
    <location>
        <begin position="1"/>
        <end position="11"/>
    </location>
</feature>
<gene>
    <name evidence="2" type="ORF">HERILL_LOCUS4910</name>
</gene>
<evidence type="ECO:0000313" key="2">
    <source>
        <dbReference type="EMBL" id="CAD7081821.1"/>
    </source>
</evidence>
<dbReference type="PANTHER" id="PTHR24331:SF0">
    <property type="entry name" value="DBX"/>
    <property type="match status" value="1"/>
</dbReference>
<dbReference type="AlphaFoldDB" id="A0A7R8UJ68"/>
<reference evidence="2 3" key="1">
    <citation type="submission" date="2020-11" db="EMBL/GenBank/DDBJ databases">
        <authorList>
            <person name="Wallbank WR R."/>
            <person name="Pardo Diaz C."/>
            <person name="Kozak K."/>
            <person name="Martin S."/>
            <person name="Jiggins C."/>
            <person name="Moest M."/>
            <person name="Warren A I."/>
            <person name="Generalovic N T."/>
            <person name="Byers J.R.P. K."/>
            <person name="Montejo-Kovacevich G."/>
            <person name="Yen C E."/>
        </authorList>
    </citation>
    <scope>NUCLEOTIDE SEQUENCE [LARGE SCALE GENOMIC DNA]</scope>
</reference>
<protein>
    <submittedName>
        <fullName evidence="2">Uncharacterized protein</fullName>
    </submittedName>
</protein>
<feature type="region of interest" description="Disordered" evidence="1">
    <location>
        <begin position="127"/>
        <end position="171"/>
    </location>
</feature>
<dbReference type="PANTHER" id="PTHR24331">
    <property type="entry name" value="DBX"/>
    <property type="match status" value="1"/>
</dbReference>
<feature type="compositionally biased region" description="Polar residues" evidence="1">
    <location>
        <begin position="17"/>
        <end position="30"/>
    </location>
</feature>
<name>A0A7R8UJ68_HERIL</name>
<feature type="region of interest" description="Disordered" evidence="1">
    <location>
        <begin position="1"/>
        <end position="112"/>
    </location>
</feature>
<dbReference type="InParanoid" id="A0A7R8UJ68"/>
<dbReference type="Proteomes" id="UP000594454">
    <property type="component" value="Chromosome 2"/>
</dbReference>
<evidence type="ECO:0000256" key="1">
    <source>
        <dbReference type="SAM" id="MobiDB-lite"/>
    </source>
</evidence>